<dbReference type="Proteomes" id="UP000094626">
    <property type="component" value="Chromosome"/>
</dbReference>
<keyword evidence="5" id="KW-1185">Reference proteome</keyword>
<dbReference type="AlphaFoldDB" id="A0A1D8A327"/>
<dbReference type="CDD" id="cd13926">
    <property type="entry name" value="N-acetylmuramidase_GH108"/>
    <property type="match status" value="1"/>
</dbReference>
<feature type="domain" description="TtsA-like Glycoside hydrolase family 108" evidence="2">
    <location>
        <begin position="21"/>
        <end position="102"/>
    </location>
</feature>
<dbReference type="RefSeq" id="WP_069707964.1">
    <property type="nucleotide sequence ID" value="NZ_CP017075.1"/>
</dbReference>
<feature type="signal peptide" evidence="1">
    <location>
        <begin position="1"/>
        <end position="24"/>
    </location>
</feature>
<dbReference type="Gene3D" id="1.20.141.10">
    <property type="entry name" value="Chitosanase, subunit A, domain 1"/>
    <property type="match status" value="1"/>
</dbReference>
<feature type="chain" id="PRO_5009104656" evidence="1">
    <location>
        <begin position="25"/>
        <end position="198"/>
    </location>
</feature>
<sequence>MAASKKAFARIGTAALSLIAGVIAVEGGWVNHPNDPGGETNMGITKVVAVQNGYTGPMKALPRSVAESIYYDRYLVEPGYAPLIDVDAAVTEELFDTTVNMGPARPSRWFQLAINTQCGTHLVVDGKVGPGTRKAFTDCQKTRGASKLCVSMLDSLDAQQRAEYDRLVRVNSSLKVFYRGWINHRVGNVDRAKCKVAA</sequence>
<dbReference type="SUPFAM" id="SSF53955">
    <property type="entry name" value="Lysozyme-like"/>
    <property type="match status" value="1"/>
</dbReference>
<accession>A0A1D8A327</accession>
<dbReference type="EMBL" id="CP017075">
    <property type="protein sequence ID" value="AOR76553.1"/>
    <property type="molecule type" value="Genomic_DNA"/>
</dbReference>
<evidence type="ECO:0000313" key="4">
    <source>
        <dbReference type="EMBL" id="AOR76553.1"/>
    </source>
</evidence>
<feature type="domain" description="Peptidoglycan binding" evidence="3">
    <location>
        <begin position="105"/>
        <end position="186"/>
    </location>
</feature>
<evidence type="ECO:0000259" key="3">
    <source>
        <dbReference type="Pfam" id="PF09374"/>
    </source>
</evidence>
<evidence type="ECO:0000313" key="5">
    <source>
        <dbReference type="Proteomes" id="UP000094626"/>
    </source>
</evidence>
<proteinExistence type="predicted"/>
<protein>
    <submittedName>
        <fullName evidence="4">Secretion activating protein</fullName>
    </submittedName>
</protein>
<organism evidence="4 5">
    <name type="scientific">Novosphingobium resinovorum</name>
    <dbReference type="NCBI Taxonomy" id="158500"/>
    <lineage>
        <taxon>Bacteria</taxon>
        <taxon>Pseudomonadati</taxon>
        <taxon>Pseudomonadota</taxon>
        <taxon>Alphaproteobacteria</taxon>
        <taxon>Sphingomonadales</taxon>
        <taxon>Sphingomonadaceae</taxon>
        <taxon>Novosphingobium</taxon>
    </lineage>
</organism>
<keyword evidence="1" id="KW-0732">Signal</keyword>
<dbReference type="OrthoDB" id="9815229at2"/>
<dbReference type="InterPro" id="IPR018537">
    <property type="entry name" value="Peptidoglycan-bd_3"/>
</dbReference>
<dbReference type="InterPro" id="IPR023346">
    <property type="entry name" value="Lysozyme-like_dom_sf"/>
</dbReference>
<dbReference type="Pfam" id="PF05838">
    <property type="entry name" value="Glyco_hydro_108"/>
    <property type="match status" value="1"/>
</dbReference>
<dbReference type="InterPro" id="IPR008565">
    <property type="entry name" value="TtsA-like_GH18_dom"/>
</dbReference>
<dbReference type="KEGG" id="nre:BES08_07185"/>
<gene>
    <name evidence="4" type="ORF">BES08_07185</name>
</gene>
<evidence type="ECO:0000259" key="2">
    <source>
        <dbReference type="Pfam" id="PF05838"/>
    </source>
</evidence>
<reference evidence="5" key="1">
    <citation type="journal article" date="2017" name="J. Biotechnol.">
        <title>Complete genome sequence of Novosphingobium resinovorum SA1, a versatile xenobiotic-degrading bacterium capable of utilizing sulfanilic acid.</title>
        <authorList>
            <person name="Hegedus B."/>
            <person name="Kos P.B."/>
            <person name="Balint B."/>
            <person name="Maroti G."/>
            <person name="Gan H.M."/>
            <person name="Perei K."/>
            <person name="Rakhely G."/>
        </authorList>
    </citation>
    <scope>NUCLEOTIDE SEQUENCE [LARGE SCALE GENOMIC DNA]</scope>
    <source>
        <strain evidence="5">SA1</strain>
    </source>
</reference>
<name>A0A1D8A327_9SPHN</name>
<dbReference type="Pfam" id="PF09374">
    <property type="entry name" value="PG_binding_3"/>
    <property type="match status" value="1"/>
</dbReference>
<evidence type="ECO:0000256" key="1">
    <source>
        <dbReference type="SAM" id="SignalP"/>
    </source>
</evidence>